<dbReference type="AlphaFoldDB" id="I3ZXX6"/>
<proteinExistence type="predicted"/>
<reference evidence="1 2" key="1">
    <citation type="submission" date="2012-06" db="EMBL/GenBank/DDBJ databases">
        <title>The complete genome of Ornithobacterium rhinotracheale DSM 15997.</title>
        <authorList>
            <consortium name="US DOE Joint Genome Institute (JGI-PGF)"/>
            <person name="Lucas S."/>
            <person name="Copeland A."/>
            <person name="Lapidus A."/>
            <person name="Goodwin L."/>
            <person name="Pitluck S."/>
            <person name="Peters L."/>
            <person name="Mikhailova N."/>
            <person name="Teshima H."/>
            <person name="Kyrpides N."/>
            <person name="Mavromatis K."/>
            <person name="Pagani I."/>
            <person name="Ivanova N."/>
            <person name="Ovchinnikova G."/>
            <person name="Zeytun A."/>
            <person name="Detter J.C."/>
            <person name="Han C."/>
            <person name="Land M."/>
            <person name="Hauser L."/>
            <person name="Markowitz V."/>
            <person name="Cheng J.-F."/>
            <person name="Hugenholtz P."/>
            <person name="Woyke T."/>
            <person name="Wu D."/>
            <person name="Lang E."/>
            <person name="Kopitz M."/>
            <person name="Brambilla E."/>
            <person name="Klenk H.-P."/>
            <person name="Eisen J.A."/>
        </authorList>
    </citation>
    <scope>NUCLEOTIDE SEQUENCE [LARGE SCALE GENOMIC DNA]</scope>
    <source>
        <strain evidence="2">ATCC 51463 / DSM 15997 / CCUG 23171 / LMG 9086</strain>
    </source>
</reference>
<keyword evidence="2" id="KW-1185">Reference proteome</keyword>
<dbReference type="GeneID" id="97258944"/>
<evidence type="ECO:0000313" key="2">
    <source>
        <dbReference type="Proteomes" id="UP000006051"/>
    </source>
</evidence>
<organism evidence="1 2">
    <name type="scientific">Ornithobacterium rhinotracheale (strain ATCC 51463 / DSM 15997 / CCUG 23171 / CIP 104009 / LMG 9086)</name>
    <dbReference type="NCBI Taxonomy" id="867902"/>
    <lineage>
        <taxon>Bacteria</taxon>
        <taxon>Pseudomonadati</taxon>
        <taxon>Bacteroidota</taxon>
        <taxon>Flavobacteriia</taxon>
        <taxon>Flavobacteriales</taxon>
        <taxon>Weeksellaceae</taxon>
        <taxon>Ornithobacterium</taxon>
    </lineage>
</organism>
<evidence type="ECO:0000313" key="1">
    <source>
        <dbReference type="EMBL" id="AFL96560.1"/>
    </source>
</evidence>
<name>I3ZXX6_ORNRL</name>
<protein>
    <submittedName>
        <fullName evidence="1">Uncharacterized protein</fullName>
    </submittedName>
</protein>
<sequence>MKLSNKYFGLILLAITGLSSCDTETESINIIEPKREIDTSFLKDYKKDLSSRKVSVGAIYDWGILNQSNLIFTPDSLDIIVVKNNYFELTPHQQSDLKEVKEKKATKVLIGADFNSFVEEMKQWHDKTLEKRLAEKEKELSIANDVIDNYKREDIMNKIKSRTIEDYKTLTQNKIKSLISSNLKALGENDFDGMSIELPEIYENDFIKGLCVEAITAITAKLDQSKLLIIENPIEKMEQNTRANLLVSKKSSGSASLGFYETQAEIFAPQRYMASIDFTEDPETLGAGFNDSKIFNPSGNLSKIQDIVHWQAANNSGVMFYHIEKDYTNIKNKNAYNTLKNAINQIQKN</sequence>
<dbReference type="eggNOG" id="ENOG50330R0">
    <property type="taxonomic scope" value="Bacteria"/>
</dbReference>
<dbReference type="EMBL" id="CP003283">
    <property type="protein sequence ID" value="AFL96560.1"/>
    <property type="molecule type" value="Genomic_DNA"/>
</dbReference>
<dbReference type="PATRIC" id="fig|867902.3.peg.347"/>
<dbReference type="STRING" id="867902.Ornrh_0349"/>
<dbReference type="GeneID" id="71570441"/>
<accession>I3ZXX6</accession>
<dbReference type="RefSeq" id="WP_014790190.1">
    <property type="nucleotide sequence ID" value="NC_018016.1"/>
</dbReference>
<dbReference type="KEGG" id="orh:Ornrh_0349"/>
<gene>
    <name evidence="1" type="ordered locus">Ornrh_0349</name>
</gene>
<dbReference type="Proteomes" id="UP000006051">
    <property type="component" value="Chromosome"/>
</dbReference>
<dbReference type="HOGENOM" id="CLU_932824_0_0_10"/>
<dbReference type="PROSITE" id="PS51257">
    <property type="entry name" value="PROKAR_LIPOPROTEIN"/>
    <property type="match status" value="1"/>
</dbReference>